<dbReference type="EMBL" id="CACVBS010000002">
    <property type="protein sequence ID" value="CAA7258692.1"/>
    <property type="molecule type" value="Genomic_DNA"/>
</dbReference>
<dbReference type="InterPro" id="IPR001680">
    <property type="entry name" value="WD40_rpt"/>
</dbReference>
<feature type="repeat" description="WD" evidence="6">
    <location>
        <begin position="264"/>
        <end position="305"/>
    </location>
</feature>
<dbReference type="Gene3D" id="2.130.10.10">
    <property type="entry name" value="YVTN repeat-like/Quinoprotein amine dehydrogenase"/>
    <property type="match status" value="1"/>
</dbReference>
<evidence type="ECO:0000256" key="1">
    <source>
        <dbReference type="ARBA" id="ARBA00008075"/>
    </source>
</evidence>
<evidence type="ECO:0000256" key="6">
    <source>
        <dbReference type="PROSITE-ProRule" id="PRU00221"/>
    </source>
</evidence>
<organism evidence="8 9">
    <name type="scientific">Cyclocybe aegerita</name>
    <name type="common">Black poplar mushroom</name>
    <name type="synonym">Agrocybe aegerita</name>
    <dbReference type="NCBI Taxonomy" id="1973307"/>
    <lineage>
        <taxon>Eukaryota</taxon>
        <taxon>Fungi</taxon>
        <taxon>Dikarya</taxon>
        <taxon>Basidiomycota</taxon>
        <taxon>Agaricomycotina</taxon>
        <taxon>Agaricomycetes</taxon>
        <taxon>Agaricomycetidae</taxon>
        <taxon>Agaricales</taxon>
        <taxon>Agaricineae</taxon>
        <taxon>Bolbitiaceae</taxon>
        <taxon>Cyclocybe</taxon>
    </lineage>
</organism>
<dbReference type="SMART" id="SM00320">
    <property type="entry name" value="WD40"/>
    <property type="match status" value="2"/>
</dbReference>
<evidence type="ECO:0000256" key="4">
    <source>
        <dbReference type="ARBA" id="ARBA00023015"/>
    </source>
</evidence>
<keyword evidence="9" id="KW-1185">Reference proteome</keyword>
<feature type="region of interest" description="Disordered" evidence="7">
    <location>
        <begin position="196"/>
        <end position="228"/>
    </location>
</feature>
<dbReference type="PROSITE" id="PS50294">
    <property type="entry name" value="WD_REPEATS_REGION"/>
    <property type="match status" value="1"/>
</dbReference>
<dbReference type="AlphaFoldDB" id="A0A8S0WJG2"/>
<comment type="caution">
    <text evidence="8">The sequence shown here is derived from an EMBL/GenBank/DDBJ whole genome shotgun (WGS) entry which is preliminary data.</text>
</comment>
<keyword evidence="3" id="KW-0677">Repeat</keyword>
<evidence type="ECO:0000256" key="2">
    <source>
        <dbReference type="ARBA" id="ARBA00022574"/>
    </source>
</evidence>
<protein>
    <recommendedName>
        <fullName evidence="10">WD40 repeat-like protein</fullName>
    </recommendedName>
</protein>
<evidence type="ECO:0000256" key="5">
    <source>
        <dbReference type="ARBA" id="ARBA00023163"/>
    </source>
</evidence>
<gene>
    <name evidence="8" type="ORF">AAE3_LOCUS1026</name>
</gene>
<dbReference type="PROSITE" id="PS50082">
    <property type="entry name" value="WD_REPEATS_2"/>
    <property type="match status" value="2"/>
</dbReference>
<evidence type="ECO:0000256" key="3">
    <source>
        <dbReference type="ARBA" id="ARBA00022737"/>
    </source>
</evidence>
<dbReference type="Pfam" id="PF00400">
    <property type="entry name" value="WD40"/>
    <property type="match status" value="2"/>
</dbReference>
<keyword evidence="4" id="KW-0805">Transcription regulation</keyword>
<dbReference type="InterPro" id="IPR015943">
    <property type="entry name" value="WD40/YVTN_repeat-like_dom_sf"/>
</dbReference>
<keyword evidence="5" id="KW-0804">Transcription</keyword>
<dbReference type="InterPro" id="IPR051243">
    <property type="entry name" value="PcG_WD-repeat"/>
</dbReference>
<accession>A0A8S0WJG2</accession>
<sequence>MSQDAQAEQNEEYQPWYRDAANVHPFRMVRRLTAKSPDAPILRSIAMFPWNENSLKTLWQGTLNADDNLTQWKAMIAQFWDAVAVGADRSVYIYFASKRKAPLTINLPPDNQQLLDADEMCVEWSLSHFAPFEPVVAFSRGSLLYLWNPIRLGMAGYLRGHGGAITSIAVHPNTPHLVCSTSRDLTTRIYDLSLPAEVPMEPKPQRPGKKKKPEKEKVPNPVWPPGKTPSLAGAAHGLRIPSTEAGGEGVGAGRCIVVLLGGRSGGHKAAVLGAAFHPVHPIIATCGMDRTVKIWPVRPKNRSEIQREDKPLFTSGHIHKARVLSVSWLQDDLLLTHSAPAIMRVAPEDPNNKATYLEPGELIVWRWLGLNRFFPPGYEDTLPLVLRGCSSDYQESSSFKLISIHRFPATGTQYVVPKLSLFNSPFSDPLALFVYPGATSLFIVNITNFSCKPRPPFPLDAPKNNGSSELARAAEQLHLDGRQEPVAQTETEAETEQVRANLYNGRNEVTPPGLVSWEISVRECEWDRSSADSSGAKLIRCAMGAGGRIVVGVGEKGTFWVWRYDDDEQK</sequence>
<comment type="similarity">
    <text evidence="1">Belongs to the WD repeat ESC family.</text>
</comment>
<keyword evidence="2 6" id="KW-0853">WD repeat</keyword>
<evidence type="ECO:0000313" key="9">
    <source>
        <dbReference type="Proteomes" id="UP000467700"/>
    </source>
</evidence>
<proteinExistence type="inferred from homology"/>
<reference evidence="8 9" key="1">
    <citation type="submission" date="2020-01" db="EMBL/GenBank/DDBJ databases">
        <authorList>
            <person name="Gupta K D."/>
        </authorList>
    </citation>
    <scope>NUCLEOTIDE SEQUENCE [LARGE SCALE GENOMIC DNA]</scope>
</reference>
<dbReference type="OrthoDB" id="7318948at2759"/>
<dbReference type="PANTHER" id="PTHR10253">
    <property type="entry name" value="POLYCOMB PROTEIN"/>
    <property type="match status" value="1"/>
</dbReference>
<feature type="repeat" description="WD" evidence="6">
    <location>
        <begin position="158"/>
        <end position="193"/>
    </location>
</feature>
<evidence type="ECO:0000313" key="8">
    <source>
        <dbReference type="EMBL" id="CAA7258692.1"/>
    </source>
</evidence>
<dbReference type="SUPFAM" id="SSF50978">
    <property type="entry name" value="WD40 repeat-like"/>
    <property type="match status" value="1"/>
</dbReference>
<dbReference type="InterPro" id="IPR036322">
    <property type="entry name" value="WD40_repeat_dom_sf"/>
</dbReference>
<name>A0A8S0WJG2_CYCAE</name>
<evidence type="ECO:0008006" key="10">
    <source>
        <dbReference type="Google" id="ProtNLM"/>
    </source>
</evidence>
<dbReference type="Proteomes" id="UP000467700">
    <property type="component" value="Unassembled WGS sequence"/>
</dbReference>
<evidence type="ECO:0000256" key="7">
    <source>
        <dbReference type="SAM" id="MobiDB-lite"/>
    </source>
</evidence>